<dbReference type="EMBL" id="SHOA02000014">
    <property type="protein sequence ID" value="TDH67500.1"/>
    <property type="molecule type" value="Genomic_DNA"/>
</dbReference>
<dbReference type="Proteomes" id="UP000294530">
    <property type="component" value="Unassembled WGS sequence"/>
</dbReference>
<gene>
    <name evidence="2" type="ORF">CCR75_007678</name>
</gene>
<dbReference type="GeneID" id="94351407"/>
<feature type="region of interest" description="Disordered" evidence="1">
    <location>
        <begin position="90"/>
        <end position="113"/>
    </location>
</feature>
<dbReference type="KEGG" id="blac:94351407"/>
<dbReference type="RefSeq" id="XP_067816999.1">
    <property type="nucleotide sequence ID" value="XM_067965736.1"/>
</dbReference>
<feature type="region of interest" description="Disordered" evidence="1">
    <location>
        <begin position="26"/>
        <end position="54"/>
    </location>
</feature>
<sequence length="197" mass="22107">MKPSNSSDAETVLGEESPLSPYVWIHPALQEDRKQQSTQDTGVNNGESLPSPVHLQSGIEFCGQSPRRKLLLSPASQLDLLAQISELADVQESRQSQIHPEESRRSREGQSAHVWAPANKVLEEKKNLTDDATAIRSKAAKHRKNPQDRVLGSRAERLKVDVLDWDTCSEGDLLIADADDEEDWWIYYDISDSEFDS</sequence>
<reference evidence="2 3" key="1">
    <citation type="journal article" date="2021" name="Genome Biol.">
        <title>AFLAP: assembly-free linkage analysis pipeline using k-mers from genome sequencing data.</title>
        <authorList>
            <person name="Fletcher K."/>
            <person name="Zhang L."/>
            <person name="Gil J."/>
            <person name="Han R."/>
            <person name="Cavanaugh K."/>
            <person name="Michelmore R."/>
        </authorList>
    </citation>
    <scope>NUCLEOTIDE SEQUENCE [LARGE SCALE GENOMIC DNA]</scope>
    <source>
        <strain evidence="2 3">SF5</strain>
    </source>
</reference>
<feature type="compositionally biased region" description="Basic and acidic residues" evidence="1">
    <location>
        <begin position="99"/>
        <end position="110"/>
    </location>
</feature>
<evidence type="ECO:0000313" key="3">
    <source>
        <dbReference type="Proteomes" id="UP000294530"/>
    </source>
</evidence>
<dbReference type="AlphaFoldDB" id="A0A976IDG2"/>
<keyword evidence="3" id="KW-1185">Reference proteome</keyword>
<feature type="compositionally biased region" description="Polar residues" evidence="1">
    <location>
        <begin position="36"/>
        <end position="48"/>
    </location>
</feature>
<proteinExistence type="predicted"/>
<evidence type="ECO:0000256" key="1">
    <source>
        <dbReference type="SAM" id="MobiDB-lite"/>
    </source>
</evidence>
<accession>A0A976IDG2</accession>
<name>A0A976IDG2_BRELC</name>
<organism evidence="2 3">
    <name type="scientific">Bremia lactucae</name>
    <name type="common">Lettuce downy mildew</name>
    <dbReference type="NCBI Taxonomy" id="4779"/>
    <lineage>
        <taxon>Eukaryota</taxon>
        <taxon>Sar</taxon>
        <taxon>Stramenopiles</taxon>
        <taxon>Oomycota</taxon>
        <taxon>Peronosporomycetes</taxon>
        <taxon>Peronosporales</taxon>
        <taxon>Peronosporaceae</taxon>
        <taxon>Bremia</taxon>
    </lineage>
</organism>
<dbReference type="OrthoDB" id="125510at2759"/>
<protein>
    <submittedName>
        <fullName evidence="2">Uncharacterized protein</fullName>
    </submittedName>
</protein>
<comment type="caution">
    <text evidence="2">The sequence shown here is derived from an EMBL/GenBank/DDBJ whole genome shotgun (WGS) entry which is preliminary data.</text>
</comment>
<evidence type="ECO:0000313" key="2">
    <source>
        <dbReference type="EMBL" id="TDH67500.1"/>
    </source>
</evidence>